<dbReference type="PANTHER" id="PTHR44943:SF8">
    <property type="entry name" value="TPR REPEAT-CONTAINING PROTEIN MJ0263"/>
    <property type="match status" value="1"/>
</dbReference>
<feature type="compositionally biased region" description="Polar residues" evidence="4">
    <location>
        <begin position="179"/>
        <end position="191"/>
    </location>
</feature>
<dbReference type="SUPFAM" id="SSF48452">
    <property type="entry name" value="TPR-like"/>
    <property type="match status" value="1"/>
</dbReference>
<sequence length="197" mass="22338">MKPIIIILSFGMLPLISLAQKQETHIKEGNEFFKKGMLLEAIAEYDKVTDERLRYTALLNKGTALYKLRKYDEALKVYQQVSTAPDAAPELRSGAYYNTGVVYSNQEKIEESIEAYKNALRLNAQDHNARENLQKALSQRNKSGGGSNNDRPQPSSSKLNKNQAQQQLERLEQKEKNTQSKLSSQKRQNMGSAGKDW</sequence>
<feature type="region of interest" description="Disordered" evidence="4">
    <location>
        <begin position="134"/>
        <end position="197"/>
    </location>
</feature>
<dbReference type="Pfam" id="PF13432">
    <property type="entry name" value="TPR_16"/>
    <property type="match status" value="1"/>
</dbReference>
<evidence type="ECO:0000256" key="1">
    <source>
        <dbReference type="ARBA" id="ARBA00022737"/>
    </source>
</evidence>
<dbReference type="Pfam" id="PF00515">
    <property type="entry name" value="TPR_1"/>
    <property type="match status" value="1"/>
</dbReference>
<evidence type="ECO:0000256" key="3">
    <source>
        <dbReference type="PROSITE-ProRule" id="PRU00339"/>
    </source>
</evidence>
<dbReference type="InterPro" id="IPR019734">
    <property type="entry name" value="TPR_rpt"/>
</dbReference>
<feature type="compositionally biased region" description="Basic and acidic residues" evidence="4">
    <location>
        <begin position="169"/>
        <end position="178"/>
    </location>
</feature>
<dbReference type="PROSITE" id="PS50005">
    <property type="entry name" value="TPR"/>
    <property type="match status" value="1"/>
</dbReference>
<dbReference type="Proteomes" id="UP001357452">
    <property type="component" value="Unassembled WGS sequence"/>
</dbReference>
<dbReference type="InterPro" id="IPR011990">
    <property type="entry name" value="TPR-like_helical_dom_sf"/>
</dbReference>
<keyword evidence="1" id="KW-0677">Repeat</keyword>
<keyword evidence="6" id="KW-1185">Reference proteome</keyword>
<dbReference type="PANTHER" id="PTHR44943">
    <property type="entry name" value="CELLULOSE SYNTHASE OPERON PROTEIN C"/>
    <property type="match status" value="1"/>
</dbReference>
<comment type="caution">
    <text evidence="5">The sequence shown here is derived from an EMBL/GenBank/DDBJ whole genome shotgun (WGS) entry which is preliminary data.</text>
</comment>
<evidence type="ECO:0000313" key="5">
    <source>
        <dbReference type="EMBL" id="MEE6185682.1"/>
    </source>
</evidence>
<evidence type="ECO:0000256" key="4">
    <source>
        <dbReference type="SAM" id="MobiDB-lite"/>
    </source>
</evidence>
<dbReference type="InterPro" id="IPR051685">
    <property type="entry name" value="Ycf3/AcsC/BcsC/TPR_MFPF"/>
</dbReference>
<accession>A0ABU7RCF8</accession>
<reference evidence="5 6" key="1">
    <citation type="submission" date="2024-01" db="EMBL/GenBank/DDBJ databases">
        <title>Niabella digestum sp. nov., isolated from waste digestion system.</title>
        <authorList>
            <person name="Zhang L."/>
        </authorList>
    </citation>
    <scope>NUCLEOTIDE SEQUENCE [LARGE SCALE GENOMIC DNA]</scope>
    <source>
        <strain evidence="5 6">A18</strain>
    </source>
</reference>
<dbReference type="SMART" id="SM00028">
    <property type="entry name" value="TPR"/>
    <property type="match status" value="2"/>
</dbReference>
<proteinExistence type="predicted"/>
<organism evidence="5 6">
    <name type="scientific">Niabella digestorum</name>
    <dbReference type="NCBI Taxonomy" id="3117701"/>
    <lineage>
        <taxon>Bacteria</taxon>
        <taxon>Pseudomonadati</taxon>
        <taxon>Bacteroidota</taxon>
        <taxon>Chitinophagia</taxon>
        <taxon>Chitinophagales</taxon>
        <taxon>Chitinophagaceae</taxon>
        <taxon>Niabella</taxon>
    </lineage>
</organism>
<dbReference type="Gene3D" id="1.25.40.10">
    <property type="entry name" value="Tetratricopeptide repeat domain"/>
    <property type="match status" value="1"/>
</dbReference>
<evidence type="ECO:0000256" key="2">
    <source>
        <dbReference type="ARBA" id="ARBA00022803"/>
    </source>
</evidence>
<protein>
    <submittedName>
        <fullName evidence="5">Tetratricopeptide repeat protein</fullName>
    </submittedName>
</protein>
<gene>
    <name evidence="5" type="ORF">V2H41_00210</name>
</gene>
<keyword evidence="2 3" id="KW-0802">TPR repeat</keyword>
<feature type="repeat" description="TPR" evidence="3">
    <location>
        <begin position="93"/>
        <end position="126"/>
    </location>
</feature>
<dbReference type="EMBL" id="JAZGLY010000001">
    <property type="protein sequence ID" value="MEE6185682.1"/>
    <property type="molecule type" value="Genomic_DNA"/>
</dbReference>
<feature type="compositionally biased region" description="Polar residues" evidence="4">
    <location>
        <begin position="135"/>
        <end position="162"/>
    </location>
</feature>
<dbReference type="RefSeq" id="WP_330973093.1">
    <property type="nucleotide sequence ID" value="NZ_JAZGLY010000001.1"/>
</dbReference>
<name>A0ABU7RCF8_9BACT</name>
<evidence type="ECO:0000313" key="6">
    <source>
        <dbReference type="Proteomes" id="UP001357452"/>
    </source>
</evidence>